<dbReference type="Gene3D" id="1.10.260.40">
    <property type="entry name" value="lambda repressor-like DNA-binding domains"/>
    <property type="match status" value="1"/>
</dbReference>
<evidence type="ECO:0000256" key="4">
    <source>
        <dbReference type="ARBA" id="ARBA00023163"/>
    </source>
</evidence>
<dbReference type="Pfam" id="PF00356">
    <property type="entry name" value="LacI"/>
    <property type="match status" value="1"/>
</dbReference>
<keyword evidence="4" id="KW-0804">Transcription</keyword>
<dbReference type="SMART" id="SM00354">
    <property type="entry name" value="HTH_LACI"/>
    <property type="match status" value="1"/>
</dbReference>
<dbReference type="PANTHER" id="PTHR30146">
    <property type="entry name" value="LACI-RELATED TRANSCRIPTIONAL REPRESSOR"/>
    <property type="match status" value="1"/>
</dbReference>
<accession>A0ABN3AR91</accession>
<gene>
    <name evidence="6" type="ORF">GCM10009784_09460</name>
</gene>
<dbReference type="SUPFAM" id="SSF53822">
    <property type="entry name" value="Periplasmic binding protein-like I"/>
    <property type="match status" value="1"/>
</dbReference>
<reference evidence="6 7" key="1">
    <citation type="journal article" date="2019" name="Int. J. Syst. Evol. Microbiol.">
        <title>The Global Catalogue of Microorganisms (GCM) 10K type strain sequencing project: providing services to taxonomists for standard genome sequencing and annotation.</title>
        <authorList>
            <consortium name="The Broad Institute Genomics Platform"/>
            <consortium name="The Broad Institute Genome Sequencing Center for Infectious Disease"/>
            <person name="Wu L."/>
            <person name="Ma J."/>
        </authorList>
    </citation>
    <scope>NUCLEOTIDE SEQUENCE [LARGE SCALE GENOMIC DNA]</scope>
    <source>
        <strain evidence="6 7">JCM 14917</strain>
    </source>
</reference>
<evidence type="ECO:0000256" key="2">
    <source>
        <dbReference type="ARBA" id="ARBA00023015"/>
    </source>
</evidence>
<keyword evidence="3 6" id="KW-0238">DNA-binding</keyword>
<dbReference type="PANTHER" id="PTHR30146:SF148">
    <property type="entry name" value="HTH-TYPE TRANSCRIPTIONAL REPRESSOR PURR-RELATED"/>
    <property type="match status" value="1"/>
</dbReference>
<protein>
    <submittedName>
        <fullName evidence="6">LacI family DNA-binding transcriptional regulator</fullName>
    </submittedName>
</protein>
<evidence type="ECO:0000313" key="7">
    <source>
        <dbReference type="Proteomes" id="UP001500974"/>
    </source>
</evidence>
<dbReference type="CDD" id="cd06267">
    <property type="entry name" value="PBP1_LacI_sugar_binding-like"/>
    <property type="match status" value="1"/>
</dbReference>
<dbReference type="InterPro" id="IPR010982">
    <property type="entry name" value="Lambda_DNA-bd_dom_sf"/>
</dbReference>
<dbReference type="PROSITE" id="PS50932">
    <property type="entry name" value="HTH_LACI_2"/>
    <property type="match status" value="1"/>
</dbReference>
<dbReference type="SUPFAM" id="SSF47413">
    <property type="entry name" value="lambda repressor-like DNA-binding domains"/>
    <property type="match status" value="1"/>
</dbReference>
<proteinExistence type="predicted"/>
<evidence type="ECO:0000256" key="1">
    <source>
        <dbReference type="ARBA" id="ARBA00022491"/>
    </source>
</evidence>
<comment type="caution">
    <text evidence="6">The sequence shown here is derived from an EMBL/GenBank/DDBJ whole genome shotgun (WGS) entry which is preliminary data.</text>
</comment>
<dbReference type="EMBL" id="BAAAON010000001">
    <property type="protein sequence ID" value="GAA2173776.1"/>
    <property type="molecule type" value="Genomic_DNA"/>
</dbReference>
<organism evidence="6 7">
    <name type="scientific">Arthrobacter parietis</name>
    <dbReference type="NCBI Taxonomy" id="271434"/>
    <lineage>
        <taxon>Bacteria</taxon>
        <taxon>Bacillati</taxon>
        <taxon>Actinomycetota</taxon>
        <taxon>Actinomycetes</taxon>
        <taxon>Micrococcales</taxon>
        <taxon>Micrococcaceae</taxon>
        <taxon>Arthrobacter</taxon>
    </lineage>
</organism>
<keyword evidence="1" id="KW-0678">Repressor</keyword>
<sequence length="347" mass="37344">MTTMAMVASLAGVSISTVSHVLNGTRHVEPETREKVLKAIEATSYRQDAVARAMRRSQTDSVGLIVSDAGEPAFAEMVHGVEHAVARLGLTLLLANSAEDPDREAQAVEALLERRVDGLILARAAGSRQDVVDGIQGEGTPLVLMDRLCGMRVDQVGVENRLPTIELVKHLVDQGHQRFVFVAGDCRVPTLRERRDAFVEAMAQLNLDASAQTIIADVPAFDVIDGQLEQALDAGPRPTALIACSTVLAARALKIVQNRNLQLPTDIAFATFDGFAYSDLFTPQLTTVRQPAFEVGVAAAELLAHRLADKARGSSPVRLAPTTTRLSPTIEYRSSSGTTVRMTPSNF</sequence>
<dbReference type="Proteomes" id="UP001500974">
    <property type="component" value="Unassembled WGS sequence"/>
</dbReference>
<dbReference type="Pfam" id="PF13377">
    <property type="entry name" value="Peripla_BP_3"/>
    <property type="match status" value="1"/>
</dbReference>
<dbReference type="GO" id="GO:0003677">
    <property type="term" value="F:DNA binding"/>
    <property type="evidence" value="ECO:0007669"/>
    <property type="project" value="UniProtKB-KW"/>
</dbReference>
<evidence type="ECO:0000259" key="5">
    <source>
        <dbReference type="PROSITE" id="PS50932"/>
    </source>
</evidence>
<dbReference type="RefSeq" id="WP_277357494.1">
    <property type="nucleotide sequence ID" value="NZ_BAAAON010000001.1"/>
</dbReference>
<dbReference type="Gene3D" id="3.40.50.2300">
    <property type="match status" value="2"/>
</dbReference>
<dbReference type="InterPro" id="IPR000843">
    <property type="entry name" value="HTH_LacI"/>
</dbReference>
<feature type="domain" description="HTH lacI-type" evidence="5">
    <location>
        <begin position="2"/>
        <end position="56"/>
    </location>
</feature>
<evidence type="ECO:0000313" key="6">
    <source>
        <dbReference type="EMBL" id="GAA2173776.1"/>
    </source>
</evidence>
<dbReference type="InterPro" id="IPR028082">
    <property type="entry name" value="Peripla_BP_I"/>
</dbReference>
<evidence type="ECO:0000256" key="3">
    <source>
        <dbReference type="ARBA" id="ARBA00023125"/>
    </source>
</evidence>
<dbReference type="InterPro" id="IPR046335">
    <property type="entry name" value="LacI/GalR-like_sensor"/>
</dbReference>
<keyword evidence="2" id="KW-0805">Transcription regulation</keyword>
<keyword evidence="7" id="KW-1185">Reference proteome</keyword>
<dbReference type="CDD" id="cd01392">
    <property type="entry name" value="HTH_LacI"/>
    <property type="match status" value="1"/>
</dbReference>
<name>A0ABN3AR91_9MICC</name>